<dbReference type="RefSeq" id="WP_281804639.1">
    <property type="nucleotide sequence ID" value="NZ_BSEC01000001.1"/>
</dbReference>
<dbReference type="Proteomes" id="UP001144323">
    <property type="component" value="Unassembled WGS sequence"/>
</dbReference>
<evidence type="ECO:0000313" key="3">
    <source>
        <dbReference type="Proteomes" id="UP001144323"/>
    </source>
</evidence>
<sequence length="52" mass="5890">MPLNDLESRSAKPGDRLRKPSDGGSLQHWITPDGARRWRLAYRFAGALQRAL</sequence>
<feature type="region of interest" description="Disordered" evidence="1">
    <location>
        <begin position="1"/>
        <end position="28"/>
    </location>
</feature>
<dbReference type="EMBL" id="BSEC01000001">
    <property type="protein sequence ID" value="GLI94558.1"/>
    <property type="molecule type" value="Genomic_DNA"/>
</dbReference>
<reference evidence="2" key="1">
    <citation type="journal article" date="2023" name="Int. J. Syst. Evol. Microbiol.">
        <title>Methylocystis iwaonis sp. nov., a type II methane-oxidizing bacterium from surface soil of a rice paddy field in Japan, and emended description of the genus Methylocystis (ex Whittenbury et al. 1970) Bowman et al. 1993.</title>
        <authorList>
            <person name="Kaise H."/>
            <person name="Sawadogo J.B."/>
            <person name="Alam M.S."/>
            <person name="Ueno C."/>
            <person name="Dianou D."/>
            <person name="Shinjo R."/>
            <person name="Asakawa S."/>
        </authorList>
    </citation>
    <scope>NUCLEOTIDE SEQUENCE</scope>
    <source>
        <strain evidence="2">LMG27198</strain>
    </source>
</reference>
<protein>
    <recommendedName>
        <fullName evidence="4">DUF4102 domain-containing protein</fullName>
    </recommendedName>
</protein>
<dbReference type="InterPro" id="IPR038488">
    <property type="entry name" value="Integrase_DNA-bd_sf"/>
</dbReference>
<keyword evidence="3" id="KW-1185">Reference proteome</keyword>
<feature type="compositionally biased region" description="Basic and acidic residues" evidence="1">
    <location>
        <begin position="1"/>
        <end position="21"/>
    </location>
</feature>
<organism evidence="2 3">
    <name type="scientific">Methylocystis echinoides</name>
    <dbReference type="NCBI Taxonomy" id="29468"/>
    <lineage>
        <taxon>Bacteria</taxon>
        <taxon>Pseudomonadati</taxon>
        <taxon>Pseudomonadota</taxon>
        <taxon>Alphaproteobacteria</taxon>
        <taxon>Hyphomicrobiales</taxon>
        <taxon>Methylocystaceae</taxon>
        <taxon>Methylocystis</taxon>
    </lineage>
</organism>
<evidence type="ECO:0008006" key="4">
    <source>
        <dbReference type="Google" id="ProtNLM"/>
    </source>
</evidence>
<evidence type="ECO:0000256" key="1">
    <source>
        <dbReference type="SAM" id="MobiDB-lite"/>
    </source>
</evidence>
<accession>A0A9W6GWW3</accession>
<dbReference type="Gene3D" id="3.30.160.390">
    <property type="entry name" value="Integrase, DNA-binding domain"/>
    <property type="match status" value="1"/>
</dbReference>
<dbReference type="AlphaFoldDB" id="A0A9W6GWW3"/>
<comment type="caution">
    <text evidence="2">The sequence shown here is derived from an EMBL/GenBank/DDBJ whole genome shotgun (WGS) entry which is preliminary data.</text>
</comment>
<evidence type="ECO:0000313" key="2">
    <source>
        <dbReference type="EMBL" id="GLI94558.1"/>
    </source>
</evidence>
<proteinExistence type="predicted"/>
<gene>
    <name evidence="2" type="ORF">LMG27198_35500</name>
</gene>
<name>A0A9W6GWW3_9HYPH</name>